<dbReference type="Gene3D" id="2.170.270.10">
    <property type="entry name" value="SET domain"/>
    <property type="match status" value="1"/>
</dbReference>
<feature type="domain" description="SET" evidence="12">
    <location>
        <begin position="93"/>
        <end position="208"/>
    </location>
</feature>
<dbReference type="SUPFAM" id="SSF82199">
    <property type="entry name" value="SET domain"/>
    <property type="match status" value="1"/>
</dbReference>
<feature type="domain" description="C2H2-type" evidence="11">
    <location>
        <begin position="399"/>
        <end position="427"/>
    </location>
</feature>
<feature type="region of interest" description="Disordered" evidence="10">
    <location>
        <begin position="481"/>
        <end position="534"/>
    </location>
</feature>
<dbReference type="EMBL" id="JAODUP010000477">
    <property type="protein sequence ID" value="KAK2148885.1"/>
    <property type="molecule type" value="Genomic_DNA"/>
</dbReference>
<feature type="region of interest" description="Disordered" evidence="10">
    <location>
        <begin position="1663"/>
        <end position="1686"/>
    </location>
</feature>
<keyword evidence="4 9" id="KW-0863">Zinc-finger</keyword>
<feature type="region of interest" description="Disordered" evidence="10">
    <location>
        <begin position="1372"/>
        <end position="1411"/>
    </location>
</feature>
<feature type="compositionally biased region" description="Basic and acidic residues" evidence="10">
    <location>
        <begin position="1391"/>
        <end position="1411"/>
    </location>
</feature>
<feature type="compositionally biased region" description="Acidic residues" evidence="10">
    <location>
        <begin position="1832"/>
        <end position="1847"/>
    </location>
</feature>
<protein>
    <submittedName>
        <fullName evidence="13">Uncharacterized protein</fullName>
    </submittedName>
</protein>
<keyword evidence="6" id="KW-0805">Transcription regulation</keyword>
<name>A0AAD9MXA8_9ANNE</name>
<evidence type="ECO:0000256" key="7">
    <source>
        <dbReference type="ARBA" id="ARBA00023163"/>
    </source>
</evidence>
<feature type="compositionally biased region" description="Polar residues" evidence="10">
    <location>
        <begin position="493"/>
        <end position="506"/>
    </location>
</feature>
<comment type="caution">
    <text evidence="13">The sequence shown here is derived from an EMBL/GenBank/DDBJ whole genome shotgun (WGS) entry which is preliminary data.</text>
</comment>
<feature type="region of interest" description="Disordered" evidence="10">
    <location>
        <begin position="649"/>
        <end position="677"/>
    </location>
</feature>
<feature type="compositionally biased region" description="Low complexity" evidence="10">
    <location>
        <begin position="1749"/>
        <end position="1762"/>
    </location>
</feature>
<dbReference type="SMART" id="SM00317">
    <property type="entry name" value="SET"/>
    <property type="match status" value="1"/>
</dbReference>
<feature type="compositionally biased region" description="Polar residues" evidence="10">
    <location>
        <begin position="725"/>
        <end position="739"/>
    </location>
</feature>
<feature type="region of interest" description="Disordered" evidence="10">
    <location>
        <begin position="1550"/>
        <end position="1571"/>
    </location>
</feature>
<evidence type="ECO:0000256" key="2">
    <source>
        <dbReference type="ARBA" id="ARBA00022723"/>
    </source>
</evidence>
<evidence type="ECO:0000256" key="5">
    <source>
        <dbReference type="ARBA" id="ARBA00022833"/>
    </source>
</evidence>
<comment type="subcellular location">
    <subcellularLocation>
        <location evidence="1">Nucleus</location>
    </subcellularLocation>
</comment>
<gene>
    <name evidence="13" type="ORF">LSH36_477g01006</name>
</gene>
<dbReference type="PANTHER" id="PTHR16515:SF49">
    <property type="entry name" value="GASTRULA ZINC FINGER PROTEIN XLCGF49.1-LIKE-RELATED"/>
    <property type="match status" value="1"/>
</dbReference>
<proteinExistence type="predicted"/>
<feature type="domain" description="C2H2-type" evidence="11">
    <location>
        <begin position="811"/>
        <end position="838"/>
    </location>
</feature>
<evidence type="ECO:0000256" key="10">
    <source>
        <dbReference type="SAM" id="MobiDB-lite"/>
    </source>
</evidence>
<dbReference type="GO" id="GO:0010468">
    <property type="term" value="P:regulation of gene expression"/>
    <property type="evidence" value="ECO:0007669"/>
    <property type="project" value="TreeGrafter"/>
</dbReference>
<dbReference type="InterPro" id="IPR036236">
    <property type="entry name" value="Znf_C2H2_sf"/>
</dbReference>
<evidence type="ECO:0000313" key="13">
    <source>
        <dbReference type="EMBL" id="KAK2148885.1"/>
    </source>
</evidence>
<evidence type="ECO:0000313" key="14">
    <source>
        <dbReference type="Proteomes" id="UP001208570"/>
    </source>
</evidence>
<dbReference type="Pfam" id="PF13912">
    <property type="entry name" value="zf-C2H2_6"/>
    <property type="match status" value="1"/>
</dbReference>
<dbReference type="FunFam" id="3.30.160.60:FF:000624">
    <property type="entry name" value="zinc finger protein 697"/>
    <property type="match status" value="1"/>
</dbReference>
<feature type="compositionally biased region" description="Low complexity" evidence="10">
    <location>
        <begin position="1557"/>
        <end position="1570"/>
    </location>
</feature>
<feature type="compositionally biased region" description="Polar residues" evidence="10">
    <location>
        <begin position="1770"/>
        <end position="1783"/>
    </location>
</feature>
<feature type="compositionally biased region" description="Basic and acidic residues" evidence="10">
    <location>
        <begin position="2007"/>
        <end position="2022"/>
    </location>
</feature>
<dbReference type="SMART" id="SM00355">
    <property type="entry name" value="ZnF_C2H2"/>
    <property type="match status" value="12"/>
</dbReference>
<feature type="domain" description="C2H2-type" evidence="11">
    <location>
        <begin position="866"/>
        <end position="889"/>
    </location>
</feature>
<feature type="domain" description="C2H2-type" evidence="11">
    <location>
        <begin position="839"/>
        <end position="866"/>
    </location>
</feature>
<feature type="compositionally biased region" description="Acidic residues" evidence="10">
    <location>
        <begin position="553"/>
        <end position="570"/>
    </location>
</feature>
<dbReference type="InterPro" id="IPR046341">
    <property type="entry name" value="SET_dom_sf"/>
</dbReference>
<organism evidence="13 14">
    <name type="scientific">Paralvinella palmiformis</name>
    <dbReference type="NCBI Taxonomy" id="53620"/>
    <lineage>
        <taxon>Eukaryota</taxon>
        <taxon>Metazoa</taxon>
        <taxon>Spiralia</taxon>
        <taxon>Lophotrochozoa</taxon>
        <taxon>Annelida</taxon>
        <taxon>Polychaeta</taxon>
        <taxon>Sedentaria</taxon>
        <taxon>Canalipalpata</taxon>
        <taxon>Terebellida</taxon>
        <taxon>Terebelliformia</taxon>
        <taxon>Alvinellidae</taxon>
        <taxon>Paralvinella</taxon>
    </lineage>
</organism>
<feature type="compositionally biased region" description="Low complexity" evidence="10">
    <location>
        <begin position="231"/>
        <end position="243"/>
    </location>
</feature>
<evidence type="ECO:0000256" key="3">
    <source>
        <dbReference type="ARBA" id="ARBA00022737"/>
    </source>
</evidence>
<feature type="compositionally biased region" description="Low complexity" evidence="10">
    <location>
        <begin position="265"/>
        <end position="274"/>
    </location>
</feature>
<keyword evidence="14" id="KW-1185">Reference proteome</keyword>
<dbReference type="InterPro" id="IPR001214">
    <property type="entry name" value="SET_dom"/>
</dbReference>
<dbReference type="InterPro" id="IPR013087">
    <property type="entry name" value="Znf_C2H2_type"/>
</dbReference>
<keyword evidence="7" id="KW-0804">Transcription</keyword>
<dbReference type="GO" id="GO:0005634">
    <property type="term" value="C:nucleus"/>
    <property type="evidence" value="ECO:0007669"/>
    <property type="project" value="TreeGrafter"/>
</dbReference>
<feature type="region of interest" description="Disordered" evidence="10">
    <location>
        <begin position="1125"/>
        <end position="1160"/>
    </location>
</feature>
<feature type="compositionally biased region" description="Basic and acidic residues" evidence="10">
    <location>
        <begin position="580"/>
        <end position="610"/>
    </location>
</feature>
<dbReference type="SUPFAM" id="SSF57667">
    <property type="entry name" value="beta-beta-alpha zinc fingers"/>
    <property type="match status" value="2"/>
</dbReference>
<accession>A0AAD9MXA8</accession>
<feature type="region of interest" description="Disordered" evidence="10">
    <location>
        <begin position="715"/>
        <end position="749"/>
    </location>
</feature>
<sequence length="2370" mass="264620">MAGCCCAGGGGGVVGGEATYWLMLPHKYSPWLQTDSSSIVTMVTTKPKLKGPPPDMEVPDDIVLKRSGVDPERIVFQMAAVCISLGTSQYRRQLIYTMWQAVQWGRGIWCRSHIPCGKKFGPFMGNKVQEATDDMDPTYVWEIVDLSTKEFLFYIDATDEKEGNWMRYINCARFFEEQNIVSEQEGVDIIYRAIKDIYPEQELLTWYEKAPLRKRKGRRIKRAPKAEVTELSPPLSSPSSSLSASKDDSKLNCQAVSILISSYSSKSSQQTSPSMDADLQKNVEGDSSEMHVSQRGRRCKVTKYWEMEADFSDEDSDMEMIVASQDIVKTESSNTVHKAASVGDEEWSVTGADPESHHKPLPHLSIEILGELAKDPREYFQFEMKPCHVVRNHVGRKLFQCDICSSVYRHSFSLKRHYVRNHLNYKFVSPTDLVNCCVPLKSIPPAIQDELRRSVKQEPGSDSLSIGTPRDVAFDDFASEENDVEGGAHDKQSVLTSSPSIGSLVSVNKDDLTEEQANCHSEETSLHSGNNLGDEDMKDIQQEIRDADKVDCYDGDTEIEQNSSDDEDDDHKDGGTLNEITDKEMTNSHVNDQMKSEQPSEHMDVNKKSSEGSISSRLQVKMDTDQCINGKDTPLCVCSADDVVMDSDDLKEDQEKVNKNACASQDKSAERDLEQDGTSVVMATKNEVDSHDHDVDDHSDKKPCFAVLDKETSHCGDESGDGDAESTSCSESVKTTQDGDNMESGHSKQTGIICDTSESKAAHQDIALNGKGEPMYGLYRCNVCEKVFDTIADLKQHLANHPETTDGRQTFACEKCEMKFAHKQNLMRHQAVHTGARPYICSYCDKKFPTSTNLRRHEKVHQARKFSCHHCHSDFTQTGDLKKHIHNVHPELFHECGFCTRYFVKKRLLLDHLKETHDGKTMDDNSIEIEAKQEAFQYGLHLDRAESMRLAITHGKFKPGPRFACTVCRRKFHDYMSMCRHRRLSHQRPIFVAPITDENGDVIDDAVQHYINPCKHGFYDPEDEEQAVFYASIANAIADNLQNCIEGREEHLKEVTPLVKWKNKNGINAMNSKSESDAKSAKVIAESIVYNLQEFNFPKDFKLKSSSNCYRAVPYSSDGRISWKNKKAMSERRRTESISDQGQAKVTSVVKKDGSVSSQGSQATSSALLQFLQNDITSMPQTMTSTSILASAELSSPKYSPSSLPPLPPLQKKPKLELTDLQTVGDKRPKLMPIRVPQVKSCRICRCLFHNHSLFQQHMLNKHGILIQNEQAEAGPSCVSSVSRDNFLPKPAHLNSTPVSDKITLNGHSSLSPCQAIKIKTELPWDEPPVLTEISNDVSDVTQAAGSVMGPPDNLDLIDDLQPLDLSKKSHLAGYKLTNRDGTDPGDGSTTDEHDPPTQSQDKTDAKSDVKPCKTGAKFICGACYGRYDTHAELVSHQEDQHPNVTCTYTQLDEEVAKSLLTTPNPIGILNVCSTQLPPVTTSPKRTNKLSCTKCSKTFQCMADLHNHIADCAEPYVPKMMFVYYYPGAKNRHFFLPGAKGEMLKVKKGQKFKRNGSSTKKANNNTNSLSQDTMLEGVGSEDSQNNFSKQNVTGLDELFVDQMLNGKKKRRRNYELLYNPHRHIRRREMAEIIDTPKCFGCNGLFSTISLLERHIPMCRHKDKIQDQASSKEAEPAPEVEEEVDDENAYDPNKHMCIYCQKQFTYFGMFRKHVFDVCPVRGDLVERGEYIDEEWEKEISTRATQPAGIQSRTLSRQSSMSSLNGGESMENGDNSSSAKLPRSTTRGRRRRRGNGWYRGKDKKKDNSNRGGWEKYFVLDETFMGIYNTVARTDEDDDDDEEDDLDDDRDGDKSSLTDTVGYNGDGSMDSTTSLSLAKGKDQEQQNSMEYNGAKDYLEQMQQKKQALFAELTKPIDGNGTGENEPPTLLGLKQRRVPQLEKNAKKPKERCDKHTTVEEKWEKTSPTKKDSAQKAKAKLSSADSLANVKQKLAKKIRENKKMHCNSTNMHDAKTSYKSLKLDKSSVKLQKKSPKKDGAESKSSNQKAKMKSTLKLSVSGQKLTNASKVGASDCETECKTEGISGIHKVKKLKPRIGQLGETSTGSAIVTEEFMSLGEIVSRYMKSSGSPKMFLGRPAKRQLKVENEDYEDHATVDEVINSVAMGQASSGASSTTPIELIDSSDEDEDNMKLSDLAKFNRNIRTGSLSQNGSTLAQSSKKTGVRSKNTSLVNNDKTKIKISALKGVKGLSDNGVGRSFSKYKSPKCIYRKRPCLGNIRQLTKKPSQDTGTIKTMDSVDGGNKVIEASTSSRIRSDSEPTLGLNEFGGKLKECSKKRPRSLESVGTSGVKKNKIEASKEAVKLVDVKTMPKKLRA</sequence>
<feature type="region of interest" description="Disordered" evidence="10">
    <location>
        <begin position="218"/>
        <end position="248"/>
    </location>
</feature>
<feature type="region of interest" description="Disordered" evidence="10">
    <location>
        <begin position="1912"/>
        <end position="2050"/>
    </location>
</feature>
<feature type="compositionally biased region" description="Basic and acidic residues" evidence="10">
    <location>
        <begin position="1663"/>
        <end position="1674"/>
    </location>
</feature>
<feature type="region of interest" description="Disordered" evidence="10">
    <location>
        <begin position="1828"/>
        <end position="1883"/>
    </location>
</feature>
<keyword evidence="2" id="KW-0479">Metal-binding</keyword>
<dbReference type="PROSITE" id="PS00028">
    <property type="entry name" value="ZINC_FINGER_C2H2_1"/>
    <property type="match status" value="9"/>
</dbReference>
<evidence type="ECO:0000259" key="12">
    <source>
        <dbReference type="PROSITE" id="PS50280"/>
    </source>
</evidence>
<feature type="region of interest" description="Disordered" evidence="10">
    <location>
        <begin position="1738"/>
        <end position="1809"/>
    </location>
</feature>
<feature type="region of interest" description="Disordered" evidence="10">
    <location>
        <begin position="547"/>
        <end position="618"/>
    </location>
</feature>
<dbReference type="Proteomes" id="UP001208570">
    <property type="component" value="Unassembled WGS sequence"/>
</dbReference>
<feature type="compositionally biased region" description="Basic and acidic residues" evidence="10">
    <location>
        <begin position="1935"/>
        <end position="1970"/>
    </location>
</feature>
<dbReference type="PROSITE" id="PS50280">
    <property type="entry name" value="SET"/>
    <property type="match status" value="1"/>
</dbReference>
<evidence type="ECO:0000256" key="4">
    <source>
        <dbReference type="ARBA" id="ARBA00022771"/>
    </source>
</evidence>
<feature type="domain" description="C2H2-type" evidence="11">
    <location>
        <begin position="963"/>
        <end position="986"/>
    </location>
</feature>
<dbReference type="Gene3D" id="3.30.160.60">
    <property type="entry name" value="Classic Zinc Finger"/>
    <property type="match status" value="3"/>
</dbReference>
<feature type="compositionally biased region" description="Acidic residues" evidence="10">
    <location>
        <begin position="1675"/>
        <end position="1686"/>
    </location>
</feature>
<dbReference type="Pfam" id="PF00096">
    <property type="entry name" value="zf-C2H2"/>
    <property type="match status" value="2"/>
</dbReference>
<keyword evidence="8" id="KW-0539">Nucleus</keyword>
<keyword evidence="3" id="KW-0677">Repeat</keyword>
<dbReference type="InterPro" id="IPR050331">
    <property type="entry name" value="Zinc_finger"/>
</dbReference>
<evidence type="ECO:0000259" key="11">
    <source>
        <dbReference type="PROSITE" id="PS50157"/>
    </source>
</evidence>
<evidence type="ECO:0000256" key="8">
    <source>
        <dbReference type="ARBA" id="ARBA00023242"/>
    </source>
</evidence>
<feature type="region of interest" description="Disordered" evidence="10">
    <location>
        <begin position="2202"/>
        <end position="2223"/>
    </location>
</feature>
<feature type="domain" description="C2H2-type" evidence="11">
    <location>
        <begin position="779"/>
        <end position="806"/>
    </location>
</feature>
<keyword evidence="5" id="KW-0862">Zinc</keyword>
<feature type="compositionally biased region" description="Basic and acidic residues" evidence="10">
    <location>
        <begin position="1128"/>
        <end position="1137"/>
    </location>
</feature>
<feature type="region of interest" description="Disordered" evidence="10">
    <location>
        <begin position="265"/>
        <end position="293"/>
    </location>
</feature>
<feature type="compositionally biased region" description="Basic and acidic residues" evidence="10">
    <location>
        <begin position="1797"/>
        <end position="1806"/>
    </location>
</feature>
<dbReference type="GO" id="GO:0008270">
    <property type="term" value="F:zinc ion binding"/>
    <property type="evidence" value="ECO:0007669"/>
    <property type="project" value="UniProtKB-KW"/>
</dbReference>
<dbReference type="Pfam" id="PF21549">
    <property type="entry name" value="PRDM2_PR"/>
    <property type="match status" value="1"/>
</dbReference>
<evidence type="ECO:0000256" key="9">
    <source>
        <dbReference type="PROSITE-ProRule" id="PRU00042"/>
    </source>
</evidence>
<reference evidence="13" key="1">
    <citation type="journal article" date="2023" name="Mol. Biol. Evol.">
        <title>Third-Generation Sequencing Reveals the Adaptive Role of the Epigenome in Three Deep-Sea Polychaetes.</title>
        <authorList>
            <person name="Perez M."/>
            <person name="Aroh O."/>
            <person name="Sun Y."/>
            <person name="Lan Y."/>
            <person name="Juniper S.K."/>
            <person name="Young C.R."/>
            <person name="Angers B."/>
            <person name="Qian P.Y."/>
        </authorList>
    </citation>
    <scope>NUCLEOTIDE SEQUENCE</scope>
    <source>
        <strain evidence="13">P08H-3</strain>
    </source>
</reference>
<evidence type="ECO:0000256" key="1">
    <source>
        <dbReference type="ARBA" id="ARBA00004123"/>
    </source>
</evidence>
<dbReference type="PANTHER" id="PTHR16515">
    <property type="entry name" value="PR DOMAIN ZINC FINGER PROTEIN"/>
    <property type="match status" value="1"/>
</dbReference>
<evidence type="ECO:0000256" key="6">
    <source>
        <dbReference type="ARBA" id="ARBA00023015"/>
    </source>
</evidence>
<feature type="domain" description="C2H2-type" evidence="11">
    <location>
        <begin position="894"/>
        <end position="922"/>
    </location>
</feature>
<dbReference type="PROSITE" id="PS50157">
    <property type="entry name" value="ZINC_FINGER_C2H2_2"/>
    <property type="match status" value="7"/>
</dbReference>